<evidence type="ECO:0000259" key="9">
    <source>
        <dbReference type="Pfam" id="PF03281"/>
    </source>
</evidence>
<dbReference type="AlphaFoldDB" id="A0A6J8C7W2"/>
<comment type="similarity">
    <text evidence="2">Belongs to the mab-21 family.</text>
</comment>
<dbReference type="GO" id="GO:0005524">
    <property type="term" value="F:ATP binding"/>
    <property type="evidence" value="ECO:0007669"/>
    <property type="project" value="UniProtKB-KW"/>
</dbReference>
<feature type="domain" description="Mab-21-like HhH/H2TH-like" evidence="10">
    <location>
        <begin position="279"/>
        <end position="359"/>
    </location>
</feature>
<evidence type="ECO:0000256" key="8">
    <source>
        <dbReference type="ARBA" id="ARBA00022842"/>
    </source>
</evidence>
<keyword evidence="5" id="KW-0479">Metal-binding</keyword>
<keyword evidence="12" id="KW-1185">Reference proteome</keyword>
<evidence type="ECO:0000256" key="5">
    <source>
        <dbReference type="ARBA" id="ARBA00022723"/>
    </source>
</evidence>
<evidence type="ECO:0000256" key="2">
    <source>
        <dbReference type="ARBA" id="ARBA00008307"/>
    </source>
</evidence>
<keyword evidence="8" id="KW-0460">Magnesium</keyword>
<dbReference type="Pfam" id="PF20266">
    <property type="entry name" value="Mab-21_C"/>
    <property type="match status" value="1"/>
</dbReference>
<dbReference type="InterPro" id="IPR046903">
    <property type="entry name" value="Mab-21-like_nuc_Trfase"/>
</dbReference>
<comment type="cofactor">
    <cofactor evidence="1">
        <name>Mg(2+)</name>
        <dbReference type="ChEBI" id="CHEBI:18420"/>
    </cofactor>
</comment>
<dbReference type="PANTHER" id="PTHR10656:SF42">
    <property type="entry name" value="CYCLIC GMP-AMP SYNTHASE-LIKE PROTEIN-RELATED"/>
    <property type="match status" value="1"/>
</dbReference>
<evidence type="ECO:0000259" key="10">
    <source>
        <dbReference type="Pfam" id="PF20266"/>
    </source>
</evidence>
<dbReference type="GO" id="GO:0046872">
    <property type="term" value="F:metal ion binding"/>
    <property type="evidence" value="ECO:0007669"/>
    <property type="project" value="UniProtKB-KW"/>
</dbReference>
<dbReference type="InterPro" id="IPR046906">
    <property type="entry name" value="Mab-21_HhH/H2TH-like"/>
</dbReference>
<evidence type="ECO:0000256" key="7">
    <source>
        <dbReference type="ARBA" id="ARBA00022840"/>
    </source>
</evidence>
<dbReference type="InterPro" id="IPR024810">
    <property type="entry name" value="MAB21L/cGLR"/>
</dbReference>
<feature type="domain" description="Mab-21-like nucleotidyltransferase" evidence="9">
    <location>
        <begin position="81"/>
        <end position="272"/>
    </location>
</feature>
<keyword evidence="6" id="KW-0547">Nucleotide-binding</keyword>
<dbReference type="Gene3D" id="1.10.1410.40">
    <property type="match status" value="1"/>
</dbReference>
<evidence type="ECO:0000313" key="12">
    <source>
        <dbReference type="Proteomes" id="UP000507470"/>
    </source>
</evidence>
<proteinExistence type="inferred from homology"/>
<dbReference type="Pfam" id="PF03281">
    <property type="entry name" value="Mab-21"/>
    <property type="match status" value="1"/>
</dbReference>
<evidence type="ECO:0000256" key="1">
    <source>
        <dbReference type="ARBA" id="ARBA00001946"/>
    </source>
</evidence>
<protein>
    <submittedName>
        <fullName evidence="11">Uncharacterized protein</fullName>
    </submittedName>
</protein>
<organism evidence="11 12">
    <name type="scientific">Mytilus coruscus</name>
    <name type="common">Sea mussel</name>
    <dbReference type="NCBI Taxonomy" id="42192"/>
    <lineage>
        <taxon>Eukaryota</taxon>
        <taxon>Metazoa</taxon>
        <taxon>Spiralia</taxon>
        <taxon>Lophotrochozoa</taxon>
        <taxon>Mollusca</taxon>
        <taxon>Bivalvia</taxon>
        <taxon>Autobranchia</taxon>
        <taxon>Pteriomorphia</taxon>
        <taxon>Mytilida</taxon>
        <taxon>Mytiloidea</taxon>
        <taxon>Mytilidae</taxon>
        <taxon>Mytilinae</taxon>
        <taxon>Mytilus</taxon>
    </lineage>
</organism>
<dbReference type="OrthoDB" id="6160741at2759"/>
<keyword evidence="7" id="KW-0067">ATP-binding</keyword>
<dbReference type="Gene3D" id="3.30.460.90">
    <property type="match status" value="1"/>
</dbReference>
<keyword evidence="4" id="KW-0548">Nucleotidyltransferase</keyword>
<name>A0A6J8C7W2_MYTCO</name>
<accession>A0A6J8C7W2</accession>
<evidence type="ECO:0000256" key="6">
    <source>
        <dbReference type="ARBA" id="ARBA00022741"/>
    </source>
</evidence>
<keyword evidence="3" id="KW-0808">Transferase</keyword>
<dbReference type="PANTHER" id="PTHR10656">
    <property type="entry name" value="CELL FATE DETERMINING PROTEIN MAB21-RELATED"/>
    <property type="match status" value="1"/>
</dbReference>
<evidence type="ECO:0000313" key="11">
    <source>
        <dbReference type="EMBL" id="CAC5392485.1"/>
    </source>
</evidence>
<evidence type="ECO:0000256" key="3">
    <source>
        <dbReference type="ARBA" id="ARBA00022679"/>
    </source>
</evidence>
<gene>
    <name evidence="11" type="ORF">MCOR_27416</name>
</gene>
<dbReference type="EMBL" id="CACVKT020004985">
    <property type="protein sequence ID" value="CAC5392485.1"/>
    <property type="molecule type" value="Genomic_DNA"/>
</dbReference>
<dbReference type="SMART" id="SM01265">
    <property type="entry name" value="Mab-21"/>
    <property type="match status" value="1"/>
</dbReference>
<dbReference type="GO" id="GO:0016779">
    <property type="term" value="F:nucleotidyltransferase activity"/>
    <property type="evidence" value="ECO:0007669"/>
    <property type="project" value="UniProtKB-KW"/>
</dbReference>
<dbReference type="Proteomes" id="UP000507470">
    <property type="component" value="Unassembled WGS sequence"/>
</dbReference>
<evidence type="ECO:0000256" key="4">
    <source>
        <dbReference type="ARBA" id="ARBA00022695"/>
    </source>
</evidence>
<reference evidence="11 12" key="1">
    <citation type="submission" date="2020-06" db="EMBL/GenBank/DDBJ databases">
        <authorList>
            <person name="Li R."/>
            <person name="Bekaert M."/>
        </authorList>
    </citation>
    <scope>NUCLEOTIDE SEQUENCE [LARGE SCALE GENOMIC DNA]</scope>
    <source>
        <strain evidence="12">wild</strain>
    </source>
</reference>
<sequence>MSLGKFLNDVYKKKCNIKQSFSAQVISDIECSVKELLWRILTKARTIKVKDFLNLSDYGVNFGGTFEELFPISKLIPVGSFYEDTKVGDPFEFDFMLYIELDNVEIQNGCSPGLVKIKRPQNVYWTEFLSESFVEVDNKDCVYPSLIAVFNFLYEKITNENSPYLSEEERIIDKSSGTLKCLQSGMLHLAFLWTPEGGGSYDEHVISVDTMPAFVCPEEYIQNSAKNGNFDYKYLELVKEQKCYLIPKPCITASCTTCFHVTFATSENKLMKDLDELHKNCYIILKHLVAPKSEFEDNLTDVSSYKLKTCLLQHVYDSSFTCTGKNIEDCTLDILQKLIICYSNMKMPKFFQRDASLFFKSEYSCSVMDVLIPENKEIGLYICQNQDEKQNITEAYNIVAWFELTRTLLMIWHELMVAMKFNDHYDFYTLYEPFEDITHILDAHFATSTVVTVTRGQWIDKLMGQQFFIPMFSLLSNHVPHTVLKCLEGKICLHVPIPTFDYEKFKLDKDGKIRHELQCLTLDKASTMNCFVYLVSGWFAVYDGQNVITKKCCGEHLKCVALLHHTFWKEME</sequence>